<gene>
    <name evidence="9 11" type="primary">hisC</name>
    <name evidence="11" type="ORF">P4S50_03515</name>
</gene>
<dbReference type="InterPro" id="IPR015422">
    <property type="entry name" value="PyrdxlP-dep_Trfase_small"/>
</dbReference>
<dbReference type="EC" id="2.6.1.9" evidence="9"/>
<evidence type="ECO:0000256" key="9">
    <source>
        <dbReference type="HAMAP-Rule" id="MF_01023"/>
    </source>
</evidence>
<dbReference type="PANTHER" id="PTHR42885:SF2">
    <property type="entry name" value="HISTIDINOL-PHOSPHATE AMINOTRANSFERASE"/>
    <property type="match status" value="1"/>
</dbReference>
<dbReference type="HAMAP" id="MF_01023">
    <property type="entry name" value="HisC_aminotrans_2"/>
    <property type="match status" value="1"/>
</dbReference>
<comment type="subunit">
    <text evidence="3 9">Homodimer.</text>
</comment>
<dbReference type="Proteomes" id="UP001222800">
    <property type="component" value="Chromosome"/>
</dbReference>
<feature type="modified residue" description="N6-(pyridoxal phosphate)lysine" evidence="9">
    <location>
        <position position="211"/>
    </location>
</feature>
<name>A0ABY8EJJ3_9FIRM</name>
<evidence type="ECO:0000256" key="3">
    <source>
        <dbReference type="ARBA" id="ARBA00011738"/>
    </source>
</evidence>
<evidence type="ECO:0000256" key="6">
    <source>
        <dbReference type="ARBA" id="ARBA00022679"/>
    </source>
</evidence>
<evidence type="ECO:0000256" key="1">
    <source>
        <dbReference type="ARBA" id="ARBA00001933"/>
    </source>
</evidence>
<evidence type="ECO:0000259" key="10">
    <source>
        <dbReference type="Pfam" id="PF00155"/>
    </source>
</evidence>
<feature type="domain" description="Aminotransferase class I/classII large" evidence="10">
    <location>
        <begin position="22"/>
        <end position="339"/>
    </location>
</feature>
<keyword evidence="8 9" id="KW-0368">Histidine biosynthesis</keyword>
<dbReference type="InterPro" id="IPR005861">
    <property type="entry name" value="HisP_aminotrans"/>
</dbReference>
<dbReference type="Gene3D" id="3.90.1150.10">
    <property type="entry name" value="Aspartate Aminotransferase, domain 1"/>
    <property type="match status" value="1"/>
</dbReference>
<sequence>MELVKESIKNLKEYKTNKIDFKIKLDANEGKNILLQDIYKEGIKFNEDFNLNFYPDNDAYLLKQEIKKYLNVDTSNIIAGNGSSEMIELVIKTFVDKGEIILSPIPTFSMYSVFSQIYSAQFIGIQSNEDFKVDIDKLIEKSNELNPKVIFICNPNNPTGNLINKNDIKKLLENTNGLVVVDEAYMEFAEGSMVDEISNYENLIVLRTLSKALGLAGIRLGYMTANQKIIDVINKVKSPYNLNAISQYIGVKALKNKDKIFEYIEEVKNEREFLYKELNEMKIKAYKSYANFIFFKWDINNLYEKLIDYGILIRKFSDELEGYYRVSVGNKNENERFIKILKEIIENEKS</sequence>
<protein>
    <recommendedName>
        <fullName evidence="9">Histidinol-phosphate aminotransferase</fullName>
        <ecNumber evidence="9">2.6.1.9</ecNumber>
    </recommendedName>
    <alternativeName>
        <fullName evidence="9">Imidazole acetol-phosphate transaminase</fullName>
    </alternativeName>
</protein>
<comment type="pathway">
    <text evidence="9">Amino-acid biosynthesis; L-histidine biosynthesis; L-histidine from 5-phospho-alpha-D-ribose 1-diphosphate: step 7/9.</text>
</comment>
<keyword evidence="5 9" id="KW-0028">Amino-acid biosynthesis</keyword>
<reference evidence="11 12" key="1">
    <citation type="submission" date="2023-03" db="EMBL/GenBank/DDBJ databases">
        <title>Complete genome sequence of Tepidibacter sp. SWIR-1, isolated from a deep-sea hydrothermal vent.</title>
        <authorList>
            <person name="Li X."/>
        </authorList>
    </citation>
    <scope>NUCLEOTIDE SEQUENCE [LARGE SCALE GENOMIC DNA]</scope>
    <source>
        <strain evidence="11 12">SWIR-1</strain>
    </source>
</reference>
<keyword evidence="4 9" id="KW-0032">Aminotransferase</keyword>
<evidence type="ECO:0000313" key="11">
    <source>
        <dbReference type="EMBL" id="WFD11158.1"/>
    </source>
</evidence>
<comment type="cofactor">
    <cofactor evidence="1 9">
        <name>pyridoxal 5'-phosphate</name>
        <dbReference type="ChEBI" id="CHEBI:597326"/>
    </cofactor>
</comment>
<dbReference type="CDD" id="cd00609">
    <property type="entry name" value="AAT_like"/>
    <property type="match status" value="1"/>
</dbReference>
<dbReference type="EMBL" id="CP120733">
    <property type="protein sequence ID" value="WFD11158.1"/>
    <property type="molecule type" value="Genomic_DNA"/>
</dbReference>
<dbReference type="InterPro" id="IPR004839">
    <property type="entry name" value="Aminotransferase_I/II_large"/>
</dbReference>
<keyword evidence="6 9" id="KW-0808">Transferase</keyword>
<dbReference type="InterPro" id="IPR015424">
    <property type="entry name" value="PyrdxlP-dep_Trfase"/>
</dbReference>
<evidence type="ECO:0000313" key="12">
    <source>
        <dbReference type="Proteomes" id="UP001222800"/>
    </source>
</evidence>
<dbReference type="Pfam" id="PF00155">
    <property type="entry name" value="Aminotran_1_2"/>
    <property type="match status" value="1"/>
</dbReference>
<evidence type="ECO:0000256" key="2">
    <source>
        <dbReference type="ARBA" id="ARBA00007970"/>
    </source>
</evidence>
<organism evidence="11 12">
    <name type="scientific">Tepidibacter hydrothermalis</name>
    <dbReference type="NCBI Taxonomy" id="3036126"/>
    <lineage>
        <taxon>Bacteria</taxon>
        <taxon>Bacillati</taxon>
        <taxon>Bacillota</taxon>
        <taxon>Clostridia</taxon>
        <taxon>Peptostreptococcales</taxon>
        <taxon>Peptostreptococcaceae</taxon>
        <taxon>Tepidibacter</taxon>
    </lineage>
</organism>
<accession>A0ABY8EJJ3</accession>
<evidence type="ECO:0000256" key="7">
    <source>
        <dbReference type="ARBA" id="ARBA00022898"/>
    </source>
</evidence>
<evidence type="ECO:0000256" key="5">
    <source>
        <dbReference type="ARBA" id="ARBA00022605"/>
    </source>
</evidence>
<dbReference type="RefSeq" id="WP_277733144.1">
    <property type="nucleotide sequence ID" value="NZ_CP120733.1"/>
</dbReference>
<dbReference type="PROSITE" id="PS00599">
    <property type="entry name" value="AA_TRANSFER_CLASS_2"/>
    <property type="match status" value="1"/>
</dbReference>
<comment type="similarity">
    <text evidence="2 9">Belongs to the class-II pyridoxal-phosphate-dependent aminotransferase family. Histidinol-phosphate aminotransferase subfamily.</text>
</comment>
<dbReference type="InterPro" id="IPR001917">
    <property type="entry name" value="Aminotrans_II_pyridoxalP_BS"/>
</dbReference>
<keyword evidence="12" id="KW-1185">Reference proteome</keyword>
<dbReference type="Gene3D" id="3.40.640.10">
    <property type="entry name" value="Type I PLP-dependent aspartate aminotransferase-like (Major domain)"/>
    <property type="match status" value="1"/>
</dbReference>
<evidence type="ECO:0000256" key="4">
    <source>
        <dbReference type="ARBA" id="ARBA00022576"/>
    </source>
</evidence>
<dbReference type="SUPFAM" id="SSF53383">
    <property type="entry name" value="PLP-dependent transferases"/>
    <property type="match status" value="1"/>
</dbReference>
<dbReference type="InterPro" id="IPR015421">
    <property type="entry name" value="PyrdxlP-dep_Trfase_major"/>
</dbReference>
<proteinExistence type="inferred from homology"/>
<comment type="catalytic activity">
    <reaction evidence="9">
        <text>L-histidinol phosphate + 2-oxoglutarate = 3-(imidazol-4-yl)-2-oxopropyl phosphate + L-glutamate</text>
        <dbReference type="Rhea" id="RHEA:23744"/>
        <dbReference type="ChEBI" id="CHEBI:16810"/>
        <dbReference type="ChEBI" id="CHEBI:29985"/>
        <dbReference type="ChEBI" id="CHEBI:57766"/>
        <dbReference type="ChEBI" id="CHEBI:57980"/>
        <dbReference type="EC" id="2.6.1.9"/>
    </reaction>
</comment>
<keyword evidence="7 9" id="KW-0663">Pyridoxal phosphate</keyword>
<dbReference type="GO" id="GO:0004400">
    <property type="term" value="F:histidinol-phosphate transaminase activity"/>
    <property type="evidence" value="ECO:0007669"/>
    <property type="project" value="UniProtKB-EC"/>
</dbReference>
<dbReference type="PANTHER" id="PTHR42885">
    <property type="entry name" value="HISTIDINOL-PHOSPHATE AMINOTRANSFERASE-RELATED"/>
    <property type="match status" value="1"/>
</dbReference>
<dbReference type="NCBIfam" id="TIGR01141">
    <property type="entry name" value="hisC"/>
    <property type="match status" value="1"/>
</dbReference>
<evidence type="ECO:0000256" key="8">
    <source>
        <dbReference type="ARBA" id="ARBA00023102"/>
    </source>
</evidence>